<gene>
    <name evidence="3" type="ORF">BDZ83DRAFT_26907</name>
</gene>
<dbReference type="RefSeq" id="XP_060361000.1">
    <property type="nucleotide sequence ID" value="XM_060502042.1"/>
</dbReference>
<dbReference type="GeneID" id="85385941"/>
<feature type="region of interest" description="Disordered" evidence="2">
    <location>
        <begin position="267"/>
        <end position="297"/>
    </location>
</feature>
<name>A0AAD8XES2_GLOAC</name>
<dbReference type="GO" id="GO:0008270">
    <property type="term" value="F:zinc ion binding"/>
    <property type="evidence" value="ECO:0007669"/>
    <property type="project" value="InterPro"/>
</dbReference>
<evidence type="ECO:0008006" key="5">
    <source>
        <dbReference type="Google" id="ProtNLM"/>
    </source>
</evidence>
<proteinExistence type="predicted"/>
<reference evidence="3" key="1">
    <citation type="submission" date="2021-12" db="EMBL/GenBank/DDBJ databases">
        <title>Comparative genomics, transcriptomics and evolutionary studies reveal genomic signatures of adaptation to plant cell wall in hemibiotrophic fungi.</title>
        <authorList>
            <consortium name="DOE Joint Genome Institute"/>
            <person name="Baroncelli R."/>
            <person name="Diaz J.F."/>
            <person name="Benocci T."/>
            <person name="Peng M."/>
            <person name="Battaglia E."/>
            <person name="Haridas S."/>
            <person name="Andreopoulos W."/>
            <person name="Labutti K."/>
            <person name="Pangilinan J."/>
            <person name="Floch G.L."/>
            <person name="Makela M.R."/>
            <person name="Henrissat B."/>
            <person name="Grigoriev I.V."/>
            <person name="Crouch J.A."/>
            <person name="De Vries R.P."/>
            <person name="Sukno S.A."/>
            <person name="Thon M.R."/>
        </authorList>
    </citation>
    <scope>NUCLEOTIDE SEQUENCE</scope>
    <source>
        <strain evidence="3">CBS 112980</strain>
    </source>
</reference>
<evidence type="ECO:0000313" key="4">
    <source>
        <dbReference type="Proteomes" id="UP001244207"/>
    </source>
</evidence>
<protein>
    <recommendedName>
        <fullName evidence="5">Zn(2)-C6 fungal-type domain-containing protein</fullName>
    </recommendedName>
</protein>
<keyword evidence="4" id="KW-1185">Reference proteome</keyword>
<comment type="caution">
    <text evidence="3">The sequence shown here is derived from an EMBL/GenBank/DDBJ whole genome shotgun (WGS) entry which is preliminary data.</text>
</comment>
<accession>A0AAD8XES2</accession>
<organism evidence="3 4">
    <name type="scientific">Glomerella acutata</name>
    <name type="common">Colletotrichum acutatum</name>
    <dbReference type="NCBI Taxonomy" id="27357"/>
    <lineage>
        <taxon>Eukaryota</taxon>
        <taxon>Fungi</taxon>
        <taxon>Dikarya</taxon>
        <taxon>Ascomycota</taxon>
        <taxon>Pezizomycotina</taxon>
        <taxon>Sordariomycetes</taxon>
        <taxon>Hypocreomycetidae</taxon>
        <taxon>Glomerellales</taxon>
        <taxon>Glomerellaceae</taxon>
        <taxon>Colletotrichum</taxon>
        <taxon>Colletotrichum acutatum species complex</taxon>
    </lineage>
</organism>
<evidence type="ECO:0000256" key="1">
    <source>
        <dbReference type="ARBA" id="ARBA00023242"/>
    </source>
</evidence>
<dbReference type="InterPro" id="IPR036864">
    <property type="entry name" value="Zn2-C6_fun-type_DNA-bd_sf"/>
</dbReference>
<dbReference type="Proteomes" id="UP001244207">
    <property type="component" value="Unassembled WGS sequence"/>
</dbReference>
<evidence type="ECO:0000313" key="3">
    <source>
        <dbReference type="EMBL" id="KAK1717513.1"/>
    </source>
</evidence>
<dbReference type="GO" id="GO:0000981">
    <property type="term" value="F:DNA-binding transcription factor activity, RNA polymerase II-specific"/>
    <property type="evidence" value="ECO:0007669"/>
    <property type="project" value="InterPro"/>
</dbReference>
<sequence>MRSAAGAFDPTPHMGARIPSFPLFSSCSPSKIYPTAYAHRTRKVTRILQPQLRKSTSGGVTATVTATGAALLLHKIRRKRNPRAPFPSFLVAPGPRPHPAAKVVLSFRTIYGRLLSRDPVLVRAPNSPSPGAQRLAWHLDNSRFRISSFPPRRTPLRGSWTLAARVRPTLKVKLIWSKLEISRRVAMDTGSSAGVGAGLSAAGGVGGANLPIKRACDACRARKVRCLILHWPMSSCHSTPSIGRRADYVLVRFAVIEKNHVLTASTPASSVRIHRGSSPKRREPASSSPLNMRRRST</sequence>
<dbReference type="AlphaFoldDB" id="A0AAD8XES2"/>
<evidence type="ECO:0000256" key="2">
    <source>
        <dbReference type="SAM" id="MobiDB-lite"/>
    </source>
</evidence>
<keyword evidence="1" id="KW-0539">Nucleus</keyword>
<dbReference type="InterPro" id="IPR001138">
    <property type="entry name" value="Zn2Cys6_DnaBD"/>
</dbReference>
<dbReference type="EMBL" id="JAHMHS010000106">
    <property type="protein sequence ID" value="KAK1717513.1"/>
    <property type="molecule type" value="Genomic_DNA"/>
</dbReference>
<dbReference type="CDD" id="cd00067">
    <property type="entry name" value="GAL4"/>
    <property type="match status" value="1"/>
</dbReference>
<dbReference type="SUPFAM" id="SSF57701">
    <property type="entry name" value="Zn2/Cys6 DNA-binding domain"/>
    <property type="match status" value="1"/>
</dbReference>